<accession>A0A0F2M4Q2</accession>
<protein>
    <submittedName>
        <fullName evidence="1">Uncharacterized protein</fullName>
    </submittedName>
</protein>
<dbReference type="RefSeq" id="XP_016586740.1">
    <property type="nucleotide sequence ID" value="XM_016735854.1"/>
</dbReference>
<sequence length="446" mass="49256">MGGAAFATGQDALHTPRMAPAVYASVRARCHAVLFTLFTAVATPIEGPGKADFGDIDIVVTLPFPISDVTAEDDPENTFLLQEATARLGAVRTSIAKGKATMAIPWPADLLWLAPTPTYANGDISLSGCFRSLPHIQVDVAVAPSLSLFYWALFKHSHGDFWSIASTSMLRPLGLTVDERALWLRVPEIEHKDRKRSKVFLTDEPAEVLRFLGLRILADFNGHRDGEGRDCNGGGCVSLWEQPFSTAQALFDYIISSCFFYLPDLSSDSQTMGNNTHPSLLKSNDRRRIQRRSLFRQWVMEYVPALYVSGHHLPTKFNTGAVPSREAVRDAAFAFFPDSQAQFELTCIRYHRENHLLAIRKAVKAAVPETLPRAHHVAVCSAMRLHLGLAVSGGESTPKTEMEAEEAAAAWTVDSVTNYIQEKWLGILEKVAPASYAKYVADQRRV</sequence>
<reference evidence="1 2" key="2">
    <citation type="journal article" date="2015" name="Eukaryot. Cell">
        <title>Asexual propagation of a virulent clone complex in a human and feline outbreak of sporotrichosis.</title>
        <authorList>
            <person name="Teixeira Mde M."/>
            <person name="Rodrigues A.M."/>
            <person name="Tsui C.K."/>
            <person name="de Almeida L.G."/>
            <person name="Van Diepeningen A.D."/>
            <person name="van den Ende B.G."/>
            <person name="Fernandes G.F."/>
            <person name="Kano R."/>
            <person name="Hamelin R.C."/>
            <person name="Lopes-Bezerra L.M."/>
            <person name="Vasconcelos A.T."/>
            <person name="de Hoog S."/>
            <person name="de Camargo Z.P."/>
            <person name="Felipe M.S."/>
        </authorList>
    </citation>
    <scope>NUCLEOTIDE SEQUENCE [LARGE SCALE GENOMIC DNA]</scope>
    <source>
        <strain evidence="1 2">1099-18</strain>
    </source>
</reference>
<dbReference type="AlphaFoldDB" id="A0A0F2M4Q2"/>
<proteinExistence type="predicted"/>
<organism evidence="1 2">
    <name type="scientific">Sporothrix schenckii 1099-18</name>
    <dbReference type="NCBI Taxonomy" id="1397361"/>
    <lineage>
        <taxon>Eukaryota</taxon>
        <taxon>Fungi</taxon>
        <taxon>Dikarya</taxon>
        <taxon>Ascomycota</taxon>
        <taxon>Pezizomycotina</taxon>
        <taxon>Sordariomycetes</taxon>
        <taxon>Sordariomycetidae</taxon>
        <taxon>Ophiostomatales</taxon>
        <taxon>Ophiostomataceae</taxon>
        <taxon>Sporothrix</taxon>
    </lineage>
</organism>
<name>A0A0F2M4Q2_SPOSC</name>
<reference evidence="1 2" key="1">
    <citation type="journal article" date="2014" name="BMC Genomics">
        <title>Comparative genomics of the major fungal agents of human and animal Sporotrichosis: Sporothrix schenckii and Sporothrix brasiliensis.</title>
        <authorList>
            <person name="Teixeira M.M."/>
            <person name="de Almeida L.G."/>
            <person name="Kubitschek-Barreira P."/>
            <person name="Alves F.L."/>
            <person name="Kioshima E.S."/>
            <person name="Abadio A.K."/>
            <person name="Fernandes L."/>
            <person name="Derengowski L.S."/>
            <person name="Ferreira K.S."/>
            <person name="Souza R.C."/>
            <person name="Ruiz J.C."/>
            <person name="de Andrade N.C."/>
            <person name="Paes H.C."/>
            <person name="Nicola A.M."/>
            <person name="Albuquerque P."/>
            <person name="Gerber A.L."/>
            <person name="Martins V.P."/>
            <person name="Peconick L.D."/>
            <person name="Neto A.V."/>
            <person name="Chaucanez C.B."/>
            <person name="Silva P.A."/>
            <person name="Cunha O.L."/>
            <person name="de Oliveira F.F."/>
            <person name="dos Santos T.C."/>
            <person name="Barros A.L."/>
            <person name="Soares M.A."/>
            <person name="de Oliveira L.M."/>
            <person name="Marini M.M."/>
            <person name="Villalobos-Duno H."/>
            <person name="Cunha M.M."/>
            <person name="de Hoog S."/>
            <person name="da Silveira J.F."/>
            <person name="Henrissat B."/>
            <person name="Nino-Vega G.A."/>
            <person name="Cisalpino P.S."/>
            <person name="Mora-Montes H.M."/>
            <person name="Almeida S.R."/>
            <person name="Stajich J.E."/>
            <person name="Lopes-Bezerra L.M."/>
            <person name="Vasconcelos A.T."/>
            <person name="Felipe M.S."/>
        </authorList>
    </citation>
    <scope>NUCLEOTIDE SEQUENCE [LARGE SCALE GENOMIC DNA]</scope>
    <source>
        <strain evidence="1 2">1099-18</strain>
    </source>
</reference>
<dbReference type="GeneID" id="27671131"/>
<evidence type="ECO:0000313" key="2">
    <source>
        <dbReference type="Proteomes" id="UP000033710"/>
    </source>
</evidence>
<gene>
    <name evidence="1" type="ORF">SPSK_09278</name>
</gene>
<comment type="caution">
    <text evidence="1">The sequence shown here is derived from an EMBL/GenBank/DDBJ whole genome shotgun (WGS) entry which is preliminary data.</text>
</comment>
<dbReference type="EMBL" id="AXCR01000007">
    <property type="protein sequence ID" value="KJR84064.1"/>
    <property type="molecule type" value="Genomic_DNA"/>
</dbReference>
<dbReference type="VEuPathDB" id="FungiDB:SPSK_09278"/>
<evidence type="ECO:0000313" key="1">
    <source>
        <dbReference type="EMBL" id="KJR84064.1"/>
    </source>
</evidence>
<dbReference type="Proteomes" id="UP000033710">
    <property type="component" value="Unassembled WGS sequence"/>
</dbReference>
<dbReference type="OrthoDB" id="4708870at2759"/>
<dbReference type="KEGG" id="ssck:SPSK_09278"/>